<dbReference type="AlphaFoldDB" id="A0A3M7Q5C3"/>
<comment type="caution">
    <text evidence="1">The sequence shown here is derived from an EMBL/GenBank/DDBJ whole genome shotgun (WGS) entry which is preliminary data.</text>
</comment>
<dbReference type="Proteomes" id="UP000276133">
    <property type="component" value="Unassembled WGS sequence"/>
</dbReference>
<dbReference type="EMBL" id="REGN01007410">
    <property type="protein sequence ID" value="RNA06392.1"/>
    <property type="molecule type" value="Genomic_DNA"/>
</dbReference>
<proteinExistence type="predicted"/>
<accession>A0A3M7Q5C3</accession>
<name>A0A3M7Q5C3_BRAPC</name>
<evidence type="ECO:0000313" key="2">
    <source>
        <dbReference type="Proteomes" id="UP000276133"/>
    </source>
</evidence>
<evidence type="ECO:0000313" key="1">
    <source>
        <dbReference type="EMBL" id="RNA06392.1"/>
    </source>
</evidence>
<protein>
    <submittedName>
        <fullName evidence="1">Uncharacterized protein</fullName>
    </submittedName>
</protein>
<organism evidence="1 2">
    <name type="scientific">Brachionus plicatilis</name>
    <name type="common">Marine rotifer</name>
    <name type="synonym">Brachionus muelleri</name>
    <dbReference type="NCBI Taxonomy" id="10195"/>
    <lineage>
        <taxon>Eukaryota</taxon>
        <taxon>Metazoa</taxon>
        <taxon>Spiralia</taxon>
        <taxon>Gnathifera</taxon>
        <taxon>Rotifera</taxon>
        <taxon>Eurotatoria</taxon>
        <taxon>Monogononta</taxon>
        <taxon>Pseudotrocha</taxon>
        <taxon>Ploima</taxon>
        <taxon>Brachionidae</taxon>
        <taxon>Brachionus</taxon>
    </lineage>
</organism>
<gene>
    <name evidence="1" type="ORF">BpHYR1_004737</name>
</gene>
<reference evidence="1 2" key="1">
    <citation type="journal article" date="2018" name="Sci. Rep.">
        <title>Genomic signatures of local adaptation to the degree of environmental predictability in rotifers.</title>
        <authorList>
            <person name="Franch-Gras L."/>
            <person name="Hahn C."/>
            <person name="Garcia-Roger E.M."/>
            <person name="Carmona M.J."/>
            <person name="Serra M."/>
            <person name="Gomez A."/>
        </authorList>
    </citation>
    <scope>NUCLEOTIDE SEQUENCE [LARGE SCALE GENOMIC DNA]</scope>
    <source>
        <strain evidence="1">HYR1</strain>
    </source>
</reference>
<keyword evidence="2" id="KW-1185">Reference proteome</keyword>
<sequence length="63" mass="7244">MLIALFSRLKISRLKIISDQDQEKLLDMLCQKIQKIVLIRHDVFVVLGTVQTAIDAAKNFFGR</sequence>